<dbReference type="GO" id="GO:0000055">
    <property type="term" value="P:ribosomal large subunit export from nucleus"/>
    <property type="evidence" value="ECO:0007669"/>
    <property type="project" value="InterPro"/>
</dbReference>
<keyword evidence="5" id="KW-0811">Translocation</keyword>
<dbReference type="PANTHER" id="PTHR13257">
    <property type="entry name" value="NUCLEOPORIN NUP84-RELATED"/>
    <property type="match status" value="1"/>
</dbReference>
<proteinExistence type="predicted"/>
<comment type="caution">
    <text evidence="10">The sequence shown here is derived from an EMBL/GenBank/DDBJ whole genome shotgun (WGS) entry which is preliminary data.</text>
</comment>
<evidence type="ECO:0000256" key="3">
    <source>
        <dbReference type="ARBA" id="ARBA00022816"/>
    </source>
</evidence>
<keyword evidence="4" id="KW-0653">Protein transport</keyword>
<evidence type="ECO:0008006" key="12">
    <source>
        <dbReference type="Google" id="ProtNLM"/>
    </source>
</evidence>
<protein>
    <recommendedName>
        <fullName evidence="12">Nuclear pore complex protein NUP88</fullName>
    </recommendedName>
</protein>
<feature type="region of interest" description="Disordered" evidence="9">
    <location>
        <begin position="82"/>
        <end position="102"/>
    </location>
</feature>
<evidence type="ECO:0000313" key="11">
    <source>
        <dbReference type="Proteomes" id="UP000712281"/>
    </source>
</evidence>
<keyword evidence="2" id="KW-0813">Transport</keyword>
<evidence type="ECO:0000256" key="8">
    <source>
        <dbReference type="SAM" id="Coils"/>
    </source>
</evidence>
<dbReference type="GO" id="GO:0005643">
    <property type="term" value="C:nuclear pore"/>
    <property type="evidence" value="ECO:0007669"/>
    <property type="project" value="UniProtKB-SubCell"/>
</dbReference>
<keyword evidence="7" id="KW-0539">Nucleus</keyword>
<gene>
    <name evidence="10" type="ORF">F2Q68_00023282</name>
</gene>
<evidence type="ECO:0000256" key="7">
    <source>
        <dbReference type="ARBA" id="ARBA00023242"/>
    </source>
</evidence>
<organism evidence="10 11">
    <name type="scientific">Brassica cretica</name>
    <name type="common">Mustard</name>
    <dbReference type="NCBI Taxonomy" id="69181"/>
    <lineage>
        <taxon>Eukaryota</taxon>
        <taxon>Viridiplantae</taxon>
        <taxon>Streptophyta</taxon>
        <taxon>Embryophyta</taxon>
        <taxon>Tracheophyta</taxon>
        <taxon>Spermatophyta</taxon>
        <taxon>Magnoliopsida</taxon>
        <taxon>eudicotyledons</taxon>
        <taxon>Gunneridae</taxon>
        <taxon>Pentapetalae</taxon>
        <taxon>rosids</taxon>
        <taxon>malvids</taxon>
        <taxon>Brassicales</taxon>
        <taxon>Brassicaceae</taxon>
        <taxon>Brassiceae</taxon>
        <taxon>Brassica</taxon>
    </lineage>
</organism>
<evidence type="ECO:0000256" key="1">
    <source>
        <dbReference type="ARBA" id="ARBA00004567"/>
    </source>
</evidence>
<evidence type="ECO:0000256" key="4">
    <source>
        <dbReference type="ARBA" id="ARBA00022927"/>
    </source>
</evidence>
<dbReference type="Proteomes" id="UP000712281">
    <property type="component" value="Unassembled WGS sequence"/>
</dbReference>
<feature type="compositionally biased region" description="Basic and acidic residues" evidence="9">
    <location>
        <begin position="1"/>
        <end position="10"/>
    </location>
</feature>
<evidence type="ECO:0000313" key="10">
    <source>
        <dbReference type="EMBL" id="KAF2539201.1"/>
    </source>
</evidence>
<dbReference type="GO" id="GO:0000056">
    <property type="term" value="P:ribosomal small subunit export from nucleus"/>
    <property type="evidence" value="ECO:0007669"/>
    <property type="project" value="InterPro"/>
</dbReference>
<dbReference type="Pfam" id="PF10168">
    <property type="entry name" value="Nup88"/>
    <property type="match status" value="2"/>
</dbReference>
<dbReference type="InterPro" id="IPR037700">
    <property type="entry name" value="NUP88/NUP82"/>
</dbReference>
<feature type="coiled-coil region" evidence="8">
    <location>
        <begin position="727"/>
        <end position="782"/>
    </location>
</feature>
<dbReference type="GO" id="GO:0017056">
    <property type="term" value="F:structural constituent of nuclear pore"/>
    <property type="evidence" value="ECO:0007669"/>
    <property type="project" value="InterPro"/>
</dbReference>
<accession>A0A8S9G0S8</accession>
<keyword evidence="3" id="KW-0509">mRNA transport</keyword>
<evidence type="ECO:0000256" key="9">
    <source>
        <dbReference type="SAM" id="MobiDB-lite"/>
    </source>
</evidence>
<keyword evidence="8" id="KW-0175">Coiled coil</keyword>
<dbReference type="PANTHER" id="PTHR13257:SF0">
    <property type="entry name" value="NUCLEAR PORE COMPLEX PROTEIN NUP88"/>
    <property type="match status" value="1"/>
</dbReference>
<evidence type="ECO:0000256" key="5">
    <source>
        <dbReference type="ARBA" id="ARBA00023010"/>
    </source>
</evidence>
<dbReference type="GO" id="GO:0006406">
    <property type="term" value="P:mRNA export from nucleus"/>
    <property type="evidence" value="ECO:0007669"/>
    <property type="project" value="TreeGrafter"/>
</dbReference>
<dbReference type="GO" id="GO:0006606">
    <property type="term" value="P:protein import into nucleus"/>
    <property type="evidence" value="ECO:0007669"/>
    <property type="project" value="TreeGrafter"/>
</dbReference>
<dbReference type="InterPro" id="IPR019321">
    <property type="entry name" value="Nucleoporin_Nup88"/>
</dbReference>
<evidence type="ECO:0000256" key="6">
    <source>
        <dbReference type="ARBA" id="ARBA00023132"/>
    </source>
</evidence>
<dbReference type="AlphaFoldDB" id="A0A8S9G0S8"/>
<keyword evidence="6" id="KW-0906">Nuclear pore complex</keyword>
<sequence length="892" mass="98777">MKTVRLRDRNAPYGRRGADEEDGGDGGRGEEDHGDDDLGGINPTSFQLYLLLHCFTGLLSLPSALPPTKHRFSDVRERESMRFNFNEPEDTPEPRRSPTPKEPVRWVPLQTHPVFSSLPSSQDEPAVPQRFPRNFMAWDGDSRLYYWDSTRYLLHRLSLRLGEPEPTSVLAAVPSKVMQPDLQLAFSVNKVSINKSGSAVILAGADGICVMYLFGRASVIQDIVICRVVSIGSEIYSSGDSAIHLLQASWHPDSDTHLGVLSSDAVFRLFDLSSDAEVPEQEYYLQPVEPGRSRTASSIYPADFSFGGDHLWDRFTVFTLFTDGSVYILCPVVPFGSIYKWESIMEIYNDANLYGVKSPNSVAVSNSSLAIDWLEAVFPDLTEQGTRADNIVVVKAHPYALLDASLALQGPLYKASSGGGNEDLAVREAECKGRAVSLLYNIVSKDSILVTAWSGGQLQVDALVDEIQPVWISGSSSRLRMNSHNKIQGVAMICESNVGELPVATSKNLPLDHTVWLGLPPPLLRLAMVDLALPTKREGGSLVTLFADSLLPERIYSIHDGGVDSTVLHSLPFTSQATGRDEPLKTPSVHTVLSTCQEESAVSSLLGFVPLSDSFGYAWIIAVLSSGECVVAEMKTWDLLLPIHVSTDKTESSSPIETKEKDPPCIISKELLAGPKVRIAPHALPNQRSTPANSVEGRSILHNYVKLFHENYVEYAHKVFFELQHHAPNLKRIIDDQQERLAEANQKMSKVEKNQTLLEKRIEKAIQRHDSLEQRLHRLRSLPGTHKKPLTRAEREFKSELDQFAGVEVDALQSSIETLKARVKKSAQKSPKSSVFAGTQRKQYLKRNYIQDTTGMSQLQSTLAKLSLMNSDNSKKVKIVESALRSQESSLI</sequence>
<comment type="subcellular location">
    <subcellularLocation>
        <location evidence="1">Nucleus</location>
        <location evidence="1">Nuclear pore complex</location>
    </subcellularLocation>
</comment>
<evidence type="ECO:0000256" key="2">
    <source>
        <dbReference type="ARBA" id="ARBA00022448"/>
    </source>
</evidence>
<name>A0A8S9G0S8_BRACR</name>
<reference evidence="10" key="1">
    <citation type="submission" date="2019-12" db="EMBL/GenBank/DDBJ databases">
        <title>Genome sequencing and annotation of Brassica cretica.</title>
        <authorList>
            <person name="Studholme D.J."/>
            <person name="Sarris P.F."/>
        </authorList>
    </citation>
    <scope>NUCLEOTIDE SEQUENCE</scope>
    <source>
        <strain evidence="10">PFS-001/15</strain>
        <tissue evidence="10">Leaf</tissue>
    </source>
</reference>
<dbReference type="EMBL" id="QGKW02002228">
    <property type="protein sequence ID" value="KAF2539201.1"/>
    <property type="molecule type" value="Genomic_DNA"/>
</dbReference>
<dbReference type="SUPFAM" id="SSF101898">
    <property type="entry name" value="NHL repeat"/>
    <property type="match status" value="1"/>
</dbReference>
<feature type="region of interest" description="Disordered" evidence="9">
    <location>
        <begin position="1"/>
        <end position="39"/>
    </location>
</feature>